<feature type="compositionally biased region" description="Acidic residues" evidence="7">
    <location>
        <begin position="538"/>
        <end position="550"/>
    </location>
</feature>
<keyword evidence="9" id="KW-1185">Reference proteome</keyword>
<dbReference type="PANTHER" id="PTHR21654">
    <property type="entry name" value="FI21293P1"/>
    <property type="match status" value="1"/>
</dbReference>
<evidence type="ECO:0000256" key="1">
    <source>
        <dbReference type="ARBA" id="ARBA00004123"/>
    </source>
</evidence>
<dbReference type="FunFam" id="1.10.10.60:FF:000092">
    <property type="entry name" value="Trihelix transcription factor GT-2"/>
    <property type="match status" value="1"/>
</dbReference>
<protein>
    <submittedName>
        <fullName evidence="10">Trihelix transcription factor GT-2-like</fullName>
    </submittedName>
</protein>
<dbReference type="GO" id="GO:0006355">
    <property type="term" value="P:regulation of DNA-templated transcription"/>
    <property type="evidence" value="ECO:0007669"/>
    <property type="project" value="UniProtKB-ARBA"/>
</dbReference>
<reference evidence="10" key="1">
    <citation type="submission" date="2025-08" db="UniProtKB">
        <authorList>
            <consortium name="RefSeq"/>
        </authorList>
    </citation>
    <scope>IDENTIFICATION</scope>
    <source>
        <tissue evidence="10">Fruit stalk</tissue>
    </source>
</reference>
<dbReference type="OrthoDB" id="691673at2759"/>
<evidence type="ECO:0000256" key="6">
    <source>
        <dbReference type="ARBA" id="ARBA00023242"/>
    </source>
</evidence>
<keyword evidence="6" id="KW-0539">Nucleus</keyword>
<dbReference type="InterPro" id="IPR001005">
    <property type="entry name" value="SANT/Myb"/>
</dbReference>
<evidence type="ECO:0000256" key="4">
    <source>
        <dbReference type="ARBA" id="ARBA00023125"/>
    </source>
</evidence>
<dbReference type="SMART" id="SM00717">
    <property type="entry name" value="SANT"/>
    <property type="match status" value="2"/>
</dbReference>
<dbReference type="RefSeq" id="XP_022766277.1">
    <property type="nucleotide sequence ID" value="XM_022910542.1"/>
</dbReference>
<keyword evidence="2" id="KW-0677">Repeat</keyword>
<keyword evidence="5" id="KW-0804">Transcription</keyword>
<feature type="compositionally biased region" description="Basic and acidic residues" evidence="7">
    <location>
        <begin position="34"/>
        <end position="46"/>
    </location>
</feature>
<organism evidence="9 10">
    <name type="scientific">Durio zibethinus</name>
    <name type="common">Durian</name>
    <dbReference type="NCBI Taxonomy" id="66656"/>
    <lineage>
        <taxon>Eukaryota</taxon>
        <taxon>Viridiplantae</taxon>
        <taxon>Streptophyta</taxon>
        <taxon>Embryophyta</taxon>
        <taxon>Tracheophyta</taxon>
        <taxon>Spermatophyta</taxon>
        <taxon>Magnoliopsida</taxon>
        <taxon>eudicotyledons</taxon>
        <taxon>Gunneridae</taxon>
        <taxon>Pentapetalae</taxon>
        <taxon>rosids</taxon>
        <taxon>malvids</taxon>
        <taxon>Malvales</taxon>
        <taxon>Malvaceae</taxon>
        <taxon>Helicteroideae</taxon>
        <taxon>Durio</taxon>
    </lineage>
</organism>
<dbReference type="GO" id="GO:0003677">
    <property type="term" value="F:DNA binding"/>
    <property type="evidence" value="ECO:0007669"/>
    <property type="project" value="UniProtKB-KW"/>
</dbReference>
<feature type="compositionally biased region" description="Pro residues" evidence="7">
    <location>
        <begin position="340"/>
        <end position="359"/>
    </location>
</feature>
<comment type="subcellular location">
    <subcellularLocation>
        <location evidence="1">Nucleus</location>
    </subcellularLocation>
</comment>
<dbReference type="GeneID" id="111311162"/>
<dbReference type="InterPro" id="IPR044822">
    <property type="entry name" value="Myb_DNA-bind_4"/>
</dbReference>
<dbReference type="AlphaFoldDB" id="A0A6P6AN25"/>
<dbReference type="GO" id="GO:0005634">
    <property type="term" value="C:nucleus"/>
    <property type="evidence" value="ECO:0007669"/>
    <property type="project" value="UniProtKB-SubCell"/>
</dbReference>
<evidence type="ECO:0000256" key="3">
    <source>
        <dbReference type="ARBA" id="ARBA00023015"/>
    </source>
</evidence>
<keyword evidence="3" id="KW-0805">Transcription regulation</keyword>
<gene>
    <name evidence="10" type="primary">LOC111311162</name>
</gene>
<evidence type="ECO:0000256" key="5">
    <source>
        <dbReference type="ARBA" id="ARBA00023163"/>
    </source>
</evidence>
<accession>A0A6P6AN25</accession>
<evidence type="ECO:0000313" key="9">
    <source>
        <dbReference type="Proteomes" id="UP000515121"/>
    </source>
</evidence>
<feature type="region of interest" description="Disordered" evidence="7">
    <location>
        <begin position="21"/>
        <end position="47"/>
    </location>
</feature>
<dbReference type="CDD" id="cd12203">
    <property type="entry name" value="GT1"/>
    <property type="match status" value="2"/>
</dbReference>
<evidence type="ECO:0000256" key="7">
    <source>
        <dbReference type="SAM" id="MobiDB-lite"/>
    </source>
</evidence>
<feature type="domain" description="Myb-like" evidence="8">
    <location>
        <begin position="391"/>
        <end position="449"/>
    </location>
</feature>
<sequence length="550" mass="61746">MMGGSSTVETSAEAMAAPGIHDGSEIGMVGSNSGKEDKGRVDEGDRTFGGNRWPWEETLALLKIRSGMDSVFRDSSLKGPLWEDVSRKLAELGYHRSAKKCKEKFENVYKYHKRTKDGRAGKADGKTYRFFDQLEALDNLHSLRSLSPPKPQTPTPTSAAMPWTNPPSASNIHVPSSTINPINIPQTNATPSINLTISNHAVPNHSINPHSHNIQSSFHYISSNLFSTSTSSSTASDNNSDQGSSKKKWKEFFRRLTKQVFEKQEELQNKLLQTIEKCEQERMAREEAWRIQEMTRINREHEILVQERSNAAANDAAVIAFLQKISGQKPNTVKVQPLENPQPPPPPAPIAPLSLPPPLQQAQHQSPTKALNFGNWKMSNGGNNAVSPSPSRWPKAEVEALIKVRTNLDIKYQENGPKAPLWEEISAAMRKLGYNRSAKRCKEKWENINKYFKKVKEGNKRRPEDSKTCPYFHQLDAIYKERISKNENHLVLPGMGPDSTMVPLMVRPEQKLPPQQEISQLAEATTMDEAERENVDQIQDEEEEGGVSEE</sequence>
<feature type="compositionally biased region" description="Polar residues" evidence="7">
    <location>
        <begin position="377"/>
        <end position="390"/>
    </location>
</feature>
<dbReference type="PROSITE" id="PS50090">
    <property type="entry name" value="MYB_LIKE"/>
    <property type="match status" value="2"/>
</dbReference>
<evidence type="ECO:0000259" key="8">
    <source>
        <dbReference type="PROSITE" id="PS50090"/>
    </source>
</evidence>
<feature type="domain" description="Myb-like" evidence="8">
    <location>
        <begin position="51"/>
        <end position="109"/>
    </location>
</feature>
<dbReference type="FunFam" id="1.10.10.60:FF:000061">
    <property type="entry name" value="Trihelix transcription factor GT-2"/>
    <property type="match status" value="1"/>
</dbReference>
<dbReference type="Gene3D" id="1.10.10.60">
    <property type="entry name" value="Homeodomain-like"/>
    <property type="match status" value="2"/>
</dbReference>
<dbReference type="KEGG" id="dzi:111311162"/>
<dbReference type="Proteomes" id="UP000515121">
    <property type="component" value="Unplaced"/>
</dbReference>
<evidence type="ECO:0000313" key="10">
    <source>
        <dbReference type="RefSeq" id="XP_022766277.1"/>
    </source>
</evidence>
<feature type="region of interest" description="Disordered" evidence="7">
    <location>
        <begin position="510"/>
        <end position="550"/>
    </location>
</feature>
<name>A0A6P6AN25_DURZI</name>
<dbReference type="PANTHER" id="PTHR21654:SF73">
    <property type="entry name" value="TRIHELIX TRANSCRIPTION FACTOR GT-2"/>
    <property type="match status" value="1"/>
</dbReference>
<dbReference type="Pfam" id="PF13837">
    <property type="entry name" value="Myb_DNA-bind_4"/>
    <property type="match status" value="2"/>
</dbReference>
<proteinExistence type="predicted"/>
<keyword evidence="4" id="KW-0238">DNA-binding</keyword>
<evidence type="ECO:0000256" key="2">
    <source>
        <dbReference type="ARBA" id="ARBA00022737"/>
    </source>
</evidence>
<feature type="region of interest" description="Disordered" evidence="7">
    <location>
        <begin position="334"/>
        <end position="391"/>
    </location>
</feature>